<proteinExistence type="predicted"/>
<protein>
    <submittedName>
        <fullName evidence="1">Uncharacterized protein</fullName>
    </submittedName>
</protein>
<sequence>MLVVAFPPHFTGRTKVNPLLTGVSSITSSTVVRCANQGFFLLLQPLLPMKQERPSARSPCATSFAGVNFSSDSITASSSFTSATCPMHRRHSDAYPWMCHVCSMCCRCTEHCCLHTL</sequence>
<organism evidence="1">
    <name type="scientific">Arundo donax</name>
    <name type="common">Giant reed</name>
    <name type="synonym">Donax arundinaceus</name>
    <dbReference type="NCBI Taxonomy" id="35708"/>
    <lineage>
        <taxon>Eukaryota</taxon>
        <taxon>Viridiplantae</taxon>
        <taxon>Streptophyta</taxon>
        <taxon>Embryophyta</taxon>
        <taxon>Tracheophyta</taxon>
        <taxon>Spermatophyta</taxon>
        <taxon>Magnoliopsida</taxon>
        <taxon>Liliopsida</taxon>
        <taxon>Poales</taxon>
        <taxon>Poaceae</taxon>
        <taxon>PACMAD clade</taxon>
        <taxon>Arundinoideae</taxon>
        <taxon>Arundineae</taxon>
        <taxon>Arundo</taxon>
    </lineage>
</organism>
<dbReference type="AlphaFoldDB" id="A0A0A8YTC4"/>
<dbReference type="EMBL" id="GBRH01268084">
    <property type="protein sequence ID" value="JAD29811.1"/>
    <property type="molecule type" value="Transcribed_RNA"/>
</dbReference>
<reference evidence="1" key="1">
    <citation type="submission" date="2014-09" db="EMBL/GenBank/DDBJ databases">
        <authorList>
            <person name="Magalhaes I.L.F."/>
            <person name="Oliveira U."/>
            <person name="Santos F.R."/>
            <person name="Vidigal T.H.D.A."/>
            <person name="Brescovit A.D."/>
            <person name="Santos A.J."/>
        </authorList>
    </citation>
    <scope>NUCLEOTIDE SEQUENCE</scope>
    <source>
        <tissue evidence="1">Shoot tissue taken approximately 20 cm above the soil surface</tissue>
    </source>
</reference>
<name>A0A0A8YTC4_ARUDO</name>
<accession>A0A0A8YTC4</accession>
<reference evidence="1" key="2">
    <citation type="journal article" date="2015" name="Data Brief">
        <title>Shoot transcriptome of the giant reed, Arundo donax.</title>
        <authorList>
            <person name="Barrero R.A."/>
            <person name="Guerrero F.D."/>
            <person name="Moolhuijzen P."/>
            <person name="Goolsby J.A."/>
            <person name="Tidwell J."/>
            <person name="Bellgard S.E."/>
            <person name="Bellgard M.I."/>
        </authorList>
    </citation>
    <scope>NUCLEOTIDE SEQUENCE</scope>
    <source>
        <tissue evidence="1">Shoot tissue taken approximately 20 cm above the soil surface</tissue>
    </source>
</reference>
<evidence type="ECO:0000313" key="1">
    <source>
        <dbReference type="EMBL" id="JAD29811.1"/>
    </source>
</evidence>